<evidence type="ECO:0000256" key="1">
    <source>
        <dbReference type="SAM" id="Phobius"/>
    </source>
</evidence>
<keyword evidence="1" id="KW-0472">Membrane</keyword>
<organism evidence="2 3">
    <name type="scientific">Neoroseomonas alkaliterrae</name>
    <dbReference type="NCBI Taxonomy" id="1452450"/>
    <lineage>
        <taxon>Bacteria</taxon>
        <taxon>Pseudomonadati</taxon>
        <taxon>Pseudomonadota</taxon>
        <taxon>Alphaproteobacteria</taxon>
        <taxon>Acetobacterales</taxon>
        <taxon>Acetobacteraceae</taxon>
        <taxon>Neoroseomonas</taxon>
    </lineage>
</organism>
<name>A0A840Y089_9PROT</name>
<proteinExistence type="predicted"/>
<dbReference type="CDD" id="cd07178">
    <property type="entry name" value="terB_like_YebE"/>
    <property type="match status" value="1"/>
</dbReference>
<dbReference type="RefSeq" id="WP_184483238.1">
    <property type="nucleotide sequence ID" value="NZ_JACIJE010000003.1"/>
</dbReference>
<sequence>MDPKALLDRFLGPDAAAGAGNLADRARGALGGSTGAMLGGAAAGGLLALLLGSKKVRRMAGGAIGYGGAAALGALAYRAWQGWQQGTPPAAAPAAAGPPALPPPAFAATAPEFQLALIRAMAGAAMADGHVDAAERATIFAQVDRLGLDAEAKGFIFELLQRPPSFDEIAAGAATQEQAAELYLAARLAIDPDHPAERAWLEALAHRLRLPSGLVAQLDEQAAAALGQ</sequence>
<dbReference type="AlphaFoldDB" id="A0A840Y089"/>
<keyword evidence="1" id="KW-1133">Transmembrane helix</keyword>
<dbReference type="Proteomes" id="UP000562254">
    <property type="component" value="Unassembled WGS sequence"/>
</dbReference>
<keyword evidence="3" id="KW-1185">Reference proteome</keyword>
<dbReference type="SUPFAM" id="SSF158682">
    <property type="entry name" value="TerB-like"/>
    <property type="match status" value="1"/>
</dbReference>
<dbReference type="EMBL" id="JACIJE010000003">
    <property type="protein sequence ID" value="MBB5689441.1"/>
    <property type="molecule type" value="Genomic_DNA"/>
</dbReference>
<protein>
    <submittedName>
        <fullName evidence="2">Uncharacterized membrane protein YebE (DUF533 family)</fullName>
    </submittedName>
</protein>
<dbReference type="Pfam" id="PF04391">
    <property type="entry name" value="DUF533"/>
    <property type="match status" value="1"/>
</dbReference>
<feature type="transmembrane region" description="Helical" evidence="1">
    <location>
        <begin position="63"/>
        <end position="80"/>
    </location>
</feature>
<gene>
    <name evidence="2" type="ORF">FHS88_001566</name>
</gene>
<reference evidence="2 3" key="1">
    <citation type="submission" date="2020-08" db="EMBL/GenBank/DDBJ databases">
        <title>Genomic Encyclopedia of Type Strains, Phase IV (KMG-IV): sequencing the most valuable type-strain genomes for metagenomic binning, comparative biology and taxonomic classification.</title>
        <authorList>
            <person name="Goeker M."/>
        </authorList>
    </citation>
    <scope>NUCLEOTIDE SEQUENCE [LARGE SCALE GENOMIC DNA]</scope>
    <source>
        <strain evidence="2 3">DSM 25895</strain>
    </source>
</reference>
<evidence type="ECO:0000313" key="3">
    <source>
        <dbReference type="Proteomes" id="UP000562254"/>
    </source>
</evidence>
<evidence type="ECO:0000313" key="2">
    <source>
        <dbReference type="EMBL" id="MBB5689441.1"/>
    </source>
</evidence>
<feature type="transmembrane region" description="Helical" evidence="1">
    <location>
        <begin position="29"/>
        <end position="51"/>
    </location>
</feature>
<comment type="caution">
    <text evidence="2">The sequence shown here is derived from an EMBL/GenBank/DDBJ whole genome shotgun (WGS) entry which is preliminary data.</text>
</comment>
<dbReference type="InterPro" id="IPR029024">
    <property type="entry name" value="TerB-like"/>
</dbReference>
<dbReference type="Gene3D" id="1.10.3680.10">
    <property type="entry name" value="TerB-like"/>
    <property type="match status" value="1"/>
</dbReference>
<keyword evidence="1" id="KW-0812">Transmembrane</keyword>
<dbReference type="InterPro" id="IPR007486">
    <property type="entry name" value="YebE"/>
</dbReference>
<accession>A0A840Y089</accession>